<dbReference type="EMBL" id="AFNU02000003">
    <property type="protein sequence ID" value="ERJ12861.1"/>
    <property type="molecule type" value="Genomic_DNA"/>
</dbReference>
<dbReference type="InterPro" id="IPR010539">
    <property type="entry name" value="BaxI_1-like"/>
</dbReference>
<name>F7PVH1_9MOLU</name>
<dbReference type="Proteomes" id="UP000005707">
    <property type="component" value="Unassembled WGS sequence"/>
</dbReference>
<reference evidence="2 3" key="1">
    <citation type="journal article" date="2011" name="J. Bacteriol.">
        <title>Genome sequence of Haloplasma contractile, an unusual contractile bacterium from a deep-sea anoxic brine lake.</title>
        <authorList>
            <person name="Antunes A."/>
            <person name="Alam I."/>
            <person name="El Dorry H."/>
            <person name="Siam R."/>
            <person name="Robertson A."/>
            <person name="Bajic V.B."/>
            <person name="Stingl U."/>
        </authorList>
    </citation>
    <scope>NUCLEOTIDE SEQUENCE [LARGE SCALE GENOMIC DNA]</scope>
    <source>
        <strain evidence="2 3">SSD-17B</strain>
    </source>
</reference>
<feature type="transmembrane region" description="Helical" evidence="1">
    <location>
        <begin position="31"/>
        <end position="51"/>
    </location>
</feature>
<dbReference type="Pfam" id="PF12811">
    <property type="entry name" value="BaxI_1"/>
    <property type="match status" value="1"/>
</dbReference>
<dbReference type="PANTHER" id="PTHR41282:SF1">
    <property type="entry name" value="CONSERVED TRANSMEMBRANE PROTEIN-RELATED"/>
    <property type="match status" value="1"/>
</dbReference>
<gene>
    <name evidence="2" type="ORF">HLPCO_001201</name>
</gene>
<feature type="transmembrane region" description="Helical" evidence="1">
    <location>
        <begin position="186"/>
        <end position="204"/>
    </location>
</feature>
<evidence type="ECO:0000313" key="3">
    <source>
        <dbReference type="Proteomes" id="UP000005707"/>
    </source>
</evidence>
<feature type="transmembrane region" description="Helical" evidence="1">
    <location>
        <begin position="123"/>
        <end position="141"/>
    </location>
</feature>
<feature type="transmembrane region" description="Helical" evidence="1">
    <location>
        <begin position="63"/>
        <end position="84"/>
    </location>
</feature>
<dbReference type="PANTHER" id="PTHR41282">
    <property type="entry name" value="CONSERVED TRANSMEMBRANE PROTEIN-RELATED"/>
    <property type="match status" value="1"/>
</dbReference>
<dbReference type="eggNOG" id="COG4760">
    <property type="taxonomic scope" value="Bacteria"/>
</dbReference>
<dbReference type="RefSeq" id="WP_008825726.1">
    <property type="nucleotide sequence ID" value="NZ_AFNU02000003.1"/>
</dbReference>
<proteinExistence type="predicted"/>
<organism evidence="2 3">
    <name type="scientific">Haloplasma contractile SSD-17B</name>
    <dbReference type="NCBI Taxonomy" id="1033810"/>
    <lineage>
        <taxon>Bacteria</taxon>
        <taxon>Bacillati</taxon>
        <taxon>Mycoplasmatota</taxon>
        <taxon>Mollicutes</taxon>
        <taxon>Haloplasmatales</taxon>
        <taxon>Haloplasmataceae</taxon>
        <taxon>Haloplasma</taxon>
    </lineage>
</organism>
<evidence type="ECO:0000256" key="1">
    <source>
        <dbReference type="SAM" id="Phobius"/>
    </source>
</evidence>
<protein>
    <submittedName>
        <fullName evidence="2">Conserved transmembrane protein</fullName>
    </submittedName>
</protein>
<evidence type="ECO:0000313" key="2">
    <source>
        <dbReference type="EMBL" id="ERJ12861.1"/>
    </source>
</evidence>
<dbReference type="InParanoid" id="F7PVH1"/>
<keyword evidence="1" id="KW-1133">Transmembrane helix</keyword>
<accession>F7PVH1</accession>
<dbReference type="OrthoDB" id="116480at2"/>
<reference evidence="2 3" key="2">
    <citation type="journal article" date="2013" name="PLoS ONE">
        <title>INDIGO - INtegrated Data Warehouse of MIcrobial GenOmes with Examples from the Red Sea Extremophiles.</title>
        <authorList>
            <person name="Alam I."/>
            <person name="Antunes A."/>
            <person name="Kamau A.A."/>
            <person name="Ba Alawi W."/>
            <person name="Kalkatawi M."/>
            <person name="Stingl U."/>
            <person name="Bajic V.B."/>
        </authorList>
    </citation>
    <scope>NUCLEOTIDE SEQUENCE [LARGE SCALE GENOMIC DNA]</scope>
    <source>
        <strain evidence="2 3">SSD-17B</strain>
    </source>
</reference>
<feature type="transmembrane region" description="Helical" evidence="1">
    <location>
        <begin position="91"/>
        <end position="111"/>
    </location>
</feature>
<keyword evidence="1 2" id="KW-0812">Transmembrane</keyword>
<comment type="caution">
    <text evidence="2">The sequence shown here is derived from an EMBL/GenBank/DDBJ whole genome shotgun (WGS) entry which is preliminary data.</text>
</comment>
<sequence length="252" mass="28065">MRYNTRNPILTKDLSEGYAFESTERASFSGVAVKSGALILLIFAIAGGLWYNLDYNFATIEPYIFPLFIGSWIIGFISVLVASFSYRMAPLFTVIYAVAQGVFLGLFSYIVNMGYPTADIIPTAIMITFAIFGFLLFTYATGIFKVGFAFRKFVYAATFGVFIFMMIAMIGNAFGANLTGGFTPQILLIIYGGMILLASFHLLIDFDNAKKAVEYGAPKRAEWMLSLGLLVTLVWLYITIVRFLIILLGRRK</sequence>
<keyword evidence="3" id="KW-1185">Reference proteome</keyword>
<feature type="transmembrane region" description="Helical" evidence="1">
    <location>
        <begin position="225"/>
        <end position="248"/>
    </location>
</feature>
<keyword evidence="1" id="KW-0472">Membrane</keyword>
<feature type="transmembrane region" description="Helical" evidence="1">
    <location>
        <begin position="153"/>
        <end position="174"/>
    </location>
</feature>
<dbReference type="STRING" id="1033810.HLPCO_001201"/>
<dbReference type="AlphaFoldDB" id="F7PVH1"/>